<accession>A0A0D3ATA1</accession>
<dbReference type="Gramene" id="Bo2g110680.1">
    <property type="protein sequence ID" value="Bo2g110680.1"/>
    <property type="gene ID" value="Bo2g110680"/>
</dbReference>
<reference evidence="2 3" key="1">
    <citation type="journal article" date="2014" name="Genome Biol.">
        <title>Transcriptome and methylome profiling reveals relics of genome dominance in the mesopolyploid Brassica oleracea.</title>
        <authorList>
            <person name="Parkin I.A."/>
            <person name="Koh C."/>
            <person name="Tang H."/>
            <person name="Robinson S.J."/>
            <person name="Kagale S."/>
            <person name="Clarke W.E."/>
            <person name="Town C.D."/>
            <person name="Nixon J."/>
            <person name="Krishnakumar V."/>
            <person name="Bidwell S.L."/>
            <person name="Denoeud F."/>
            <person name="Belcram H."/>
            <person name="Links M.G."/>
            <person name="Just J."/>
            <person name="Clarke C."/>
            <person name="Bender T."/>
            <person name="Huebert T."/>
            <person name="Mason A.S."/>
            <person name="Pires J.C."/>
            <person name="Barker G."/>
            <person name="Moore J."/>
            <person name="Walley P.G."/>
            <person name="Manoli S."/>
            <person name="Batley J."/>
            <person name="Edwards D."/>
            <person name="Nelson M.N."/>
            <person name="Wang X."/>
            <person name="Paterson A.H."/>
            <person name="King G."/>
            <person name="Bancroft I."/>
            <person name="Chalhoub B."/>
            <person name="Sharpe A.G."/>
        </authorList>
    </citation>
    <scope>NUCLEOTIDE SEQUENCE</scope>
    <source>
        <strain evidence="2 3">cv. TO1000</strain>
    </source>
</reference>
<feature type="region of interest" description="Disordered" evidence="1">
    <location>
        <begin position="1"/>
        <end position="48"/>
    </location>
</feature>
<organism evidence="2 3">
    <name type="scientific">Brassica oleracea var. oleracea</name>
    <dbReference type="NCBI Taxonomy" id="109376"/>
    <lineage>
        <taxon>Eukaryota</taxon>
        <taxon>Viridiplantae</taxon>
        <taxon>Streptophyta</taxon>
        <taxon>Embryophyta</taxon>
        <taxon>Tracheophyta</taxon>
        <taxon>Spermatophyta</taxon>
        <taxon>Magnoliopsida</taxon>
        <taxon>eudicotyledons</taxon>
        <taxon>Gunneridae</taxon>
        <taxon>Pentapetalae</taxon>
        <taxon>rosids</taxon>
        <taxon>malvids</taxon>
        <taxon>Brassicales</taxon>
        <taxon>Brassicaceae</taxon>
        <taxon>Brassiceae</taxon>
        <taxon>Brassica</taxon>
    </lineage>
</organism>
<feature type="compositionally biased region" description="Basic residues" evidence="1">
    <location>
        <begin position="90"/>
        <end position="99"/>
    </location>
</feature>
<feature type="region of interest" description="Disordered" evidence="1">
    <location>
        <begin position="71"/>
        <end position="99"/>
    </location>
</feature>
<name>A0A0D3ATA1_BRAOL</name>
<feature type="compositionally biased region" description="Acidic residues" evidence="1">
    <location>
        <begin position="28"/>
        <end position="38"/>
    </location>
</feature>
<dbReference type="HOGENOM" id="CLU_159549_0_0_1"/>
<evidence type="ECO:0000313" key="3">
    <source>
        <dbReference type="Proteomes" id="UP000032141"/>
    </source>
</evidence>
<reference evidence="2" key="2">
    <citation type="submission" date="2015-03" db="UniProtKB">
        <authorList>
            <consortium name="EnsemblPlants"/>
        </authorList>
    </citation>
    <scope>IDENTIFICATION</scope>
</reference>
<dbReference type="Proteomes" id="UP000032141">
    <property type="component" value="Chromosome C2"/>
</dbReference>
<protein>
    <submittedName>
        <fullName evidence="2">Uncharacterized protein</fullName>
    </submittedName>
</protein>
<evidence type="ECO:0000313" key="2">
    <source>
        <dbReference type="EnsemblPlants" id="Bo2g110680.1"/>
    </source>
</evidence>
<keyword evidence="3" id="KW-1185">Reference proteome</keyword>
<dbReference type="AlphaFoldDB" id="A0A0D3ATA1"/>
<sequence length="99" mass="10975">MTDPAPGSGVAGATREGAKNPQVHNLEESDSEPESYEETPEKISATKSSMTAYLEKIFSKRFDAMQSMVERVPGVSPPNPKEKPELLRRYPFHGRNRLG</sequence>
<dbReference type="EnsemblPlants" id="Bo2g110680.1">
    <property type="protein sequence ID" value="Bo2g110680.1"/>
    <property type="gene ID" value="Bo2g110680"/>
</dbReference>
<evidence type="ECO:0000256" key="1">
    <source>
        <dbReference type="SAM" id="MobiDB-lite"/>
    </source>
</evidence>
<proteinExistence type="predicted"/>